<proteinExistence type="predicted"/>
<evidence type="ECO:0000313" key="2">
    <source>
        <dbReference type="Proteomes" id="UP000664940"/>
    </source>
</evidence>
<name>A0A834DT53_9CHIR</name>
<evidence type="ECO:0000313" key="1">
    <source>
        <dbReference type="EMBL" id="KAF6095110.1"/>
    </source>
</evidence>
<dbReference type="EMBL" id="JABVXQ010000008">
    <property type="protein sequence ID" value="KAF6095110.1"/>
    <property type="molecule type" value="Genomic_DNA"/>
</dbReference>
<protein>
    <submittedName>
        <fullName evidence="1">Uncharacterized protein</fullName>
    </submittedName>
</protein>
<gene>
    <name evidence="1" type="ORF">HJG60_012082</name>
</gene>
<dbReference type="AlphaFoldDB" id="A0A834DT53"/>
<comment type="caution">
    <text evidence="1">The sequence shown here is derived from an EMBL/GenBank/DDBJ whole genome shotgun (WGS) entry which is preliminary data.</text>
</comment>
<organism evidence="1 2">
    <name type="scientific">Phyllostomus discolor</name>
    <name type="common">pale spear-nosed bat</name>
    <dbReference type="NCBI Taxonomy" id="89673"/>
    <lineage>
        <taxon>Eukaryota</taxon>
        <taxon>Metazoa</taxon>
        <taxon>Chordata</taxon>
        <taxon>Craniata</taxon>
        <taxon>Vertebrata</taxon>
        <taxon>Euteleostomi</taxon>
        <taxon>Mammalia</taxon>
        <taxon>Eutheria</taxon>
        <taxon>Laurasiatheria</taxon>
        <taxon>Chiroptera</taxon>
        <taxon>Yangochiroptera</taxon>
        <taxon>Phyllostomidae</taxon>
        <taxon>Phyllostominae</taxon>
        <taxon>Phyllostomus</taxon>
    </lineage>
</organism>
<accession>A0A834DT53</accession>
<reference evidence="1 2" key="1">
    <citation type="journal article" date="2020" name="Nature">
        <title>Six reference-quality genomes reveal evolution of bat adaptations.</title>
        <authorList>
            <person name="Jebb D."/>
            <person name="Huang Z."/>
            <person name="Pippel M."/>
            <person name="Hughes G.M."/>
            <person name="Lavrichenko K."/>
            <person name="Devanna P."/>
            <person name="Winkler S."/>
            <person name="Jermiin L.S."/>
            <person name="Skirmuntt E.C."/>
            <person name="Katzourakis A."/>
            <person name="Burkitt-Gray L."/>
            <person name="Ray D.A."/>
            <person name="Sullivan K.A.M."/>
            <person name="Roscito J.G."/>
            <person name="Kirilenko B.M."/>
            <person name="Davalos L.M."/>
            <person name="Corthals A.P."/>
            <person name="Power M.L."/>
            <person name="Jones G."/>
            <person name="Ransome R.D."/>
            <person name="Dechmann D.K.N."/>
            <person name="Locatelli A.G."/>
            <person name="Puechmaille S.J."/>
            <person name="Fedrigo O."/>
            <person name="Jarvis E.D."/>
            <person name="Hiller M."/>
            <person name="Vernes S.C."/>
            <person name="Myers E.W."/>
            <person name="Teeling E.C."/>
        </authorList>
    </citation>
    <scope>NUCLEOTIDE SEQUENCE [LARGE SCALE GENOMIC DNA]</scope>
    <source>
        <strain evidence="1">Bat1K_MPI-CBG_1</strain>
    </source>
</reference>
<dbReference type="Proteomes" id="UP000664940">
    <property type="component" value="Unassembled WGS sequence"/>
</dbReference>
<sequence>MLTLQLFDNFENDTLRGRSRGGGWVPHGGGGLVFPSSGGRNLQGLHALLRSDGGRGDGASVYPSSKHRGKARSVPLHLLWAYLPVSNGNSLIVLYLVTCLFIQCVDYKSLGGVRYPRLGLVLVTPHLPSP</sequence>